<protein>
    <submittedName>
        <fullName evidence="2">Uncharacterized protein</fullName>
    </submittedName>
</protein>
<dbReference type="VEuPathDB" id="FungiDB:PC110_g9090"/>
<dbReference type="Proteomes" id="UP000760860">
    <property type="component" value="Unassembled WGS sequence"/>
</dbReference>
<reference evidence="2" key="1">
    <citation type="submission" date="2018-05" db="EMBL/GenBank/DDBJ databases">
        <title>Effector identification in a new, highly contiguous assembly of the strawberry crown rot pathogen Phytophthora cactorum.</title>
        <authorList>
            <person name="Armitage A.D."/>
            <person name="Nellist C.F."/>
            <person name="Bates H."/>
            <person name="Vickerstaff R.J."/>
            <person name="Harrison R.J."/>
        </authorList>
    </citation>
    <scope>NUCLEOTIDE SEQUENCE</scope>
    <source>
        <strain evidence="2">P421</strain>
    </source>
</reference>
<gene>
    <name evidence="2" type="ORF">PC129_g21676</name>
</gene>
<evidence type="ECO:0000313" key="3">
    <source>
        <dbReference type="Proteomes" id="UP000760860"/>
    </source>
</evidence>
<organism evidence="2 3">
    <name type="scientific">Phytophthora cactorum</name>
    <dbReference type="NCBI Taxonomy" id="29920"/>
    <lineage>
        <taxon>Eukaryota</taxon>
        <taxon>Sar</taxon>
        <taxon>Stramenopiles</taxon>
        <taxon>Oomycota</taxon>
        <taxon>Peronosporomycetes</taxon>
        <taxon>Peronosporales</taxon>
        <taxon>Peronosporaceae</taxon>
        <taxon>Phytophthora</taxon>
    </lineage>
</organism>
<comment type="caution">
    <text evidence="2">The sequence shown here is derived from an EMBL/GenBank/DDBJ whole genome shotgun (WGS) entry which is preliminary data.</text>
</comment>
<dbReference type="AlphaFoldDB" id="A0A8T1H4Z4"/>
<evidence type="ECO:0000256" key="1">
    <source>
        <dbReference type="SAM" id="MobiDB-lite"/>
    </source>
</evidence>
<accession>A0A8T1H4Z4</accession>
<proteinExistence type="predicted"/>
<evidence type="ECO:0000313" key="2">
    <source>
        <dbReference type="EMBL" id="KAG3206716.1"/>
    </source>
</evidence>
<feature type="region of interest" description="Disordered" evidence="1">
    <location>
        <begin position="1"/>
        <end position="27"/>
    </location>
</feature>
<name>A0A8T1H4Z4_9STRA</name>
<sequence>MEAKPRTGDSEQQEDEKAESTEGPRITPDEMFAALVADMLDSPGIGQVEARRMTVKELFATAYNAIPIHKEALPEARKRFPTLTAADAAGLLALFDQFYVQKERTYSDWTVRATAIGHELLTTKWAFKEIIRKMSRHTIARCRFTDDQLKEPGAVVVTEADIQELEDLAKPFSSLEEMKQMAEKRLNLQKDAEATAQAAVTPQGSSALA</sequence>
<dbReference type="EMBL" id="RCMV01001800">
    <property type="protein sequence ID" value="KAG3206716.1"/>
    <property type="molecule type" value="Genomic_DNA"/>
</dbReference>